<evidence type="ECO:0000313" key="4">
    <source>
        <dbReference type="Proteomes" id="UP000052982"/>
    </source>
</evidence>
<accession>A0A101T0J8</accession>
<dbReference type="AlphaFoldDB" id="A0A101T0J8"/>
<dbReference type="EMBL" id="LMWW01000025">
    <property type="protein sequence ID" value="KUN83329.1"/>
    <property type="molecule type" value="Genomic_DNA"/>
</dbReference>
<evidence type="ECO:0000313" key="3">
    <source>
        <dbReference type="EMBL" id="KUN83329.1"/>
    </source>
</evidence>
<dbReference type="InterPro" id="IPR000868">
    <property type="entry name" value="Isochorismatase-like_dom"/>
</dbReference>
<dbReference type="Proteomes" id="UP000052982">
    <property type="component" value="Unassembled WGS sequence"/>
</dbReference>
<dbReference type="SUPFAM" id="SSF52499">
    <property type="entry name" value="Isochorismatase-like hydrolases"/>
    <property type="match status" value="1"/>
</dbReference>
<dbReference type="PANTHER" id="PTHR43540">
    <property type="entry name" value="PEROXYUREIDOACRYLATE/UREIDOACRYLATE AMIDOHYDROLASE-RELATED"/>
    <property type="match status" value="1"/>
</dbReference>
<dbReference type="InterPro" id="IPR036380">
    <property type="entry name" value="Isochorismatase-like_sf"/>
</dbReference>
<evidence type="ECO:0000256" key="1">
    <source>
        <dbReference type="ARBA" id="ARBA00022801"/>
    </source>
</evidence>
<dbReference type="GO" id="GO:0016787">
    <property type="term" value="F:hydrolase activity"/>
    <property type="evidence" value="ECO:0007669"/>
    <property type="project" value="UniProtKB-KW"/>
</dbReference>
<dbReference type="OrthoDB" id="9814140at2"/>
<dbReference type="STRING" id="1943.AQJ64_17865"/>
<gene>
    <name evidence="3" type="ORF">AQJ64_17865</name>
</gene>
<dbReference type="InterPro" id="IPR050272">
    <property type="entry name" value="Isochorismatase-like_hydrls"/>
</dbReference>
<sequence>MTEFEPARTAVINIHWQYDIVKPEGAFGPFFAEGVQRHGVIAKNQLLTRAARAAGASVIHIRTAFRPGYTDLVINCPLLALVEERKALLDGTRGADLIEELTPEPGELTITHTRLTGFHGTDLNGILRGKGIDTVVLSGVATDHSVQGTAREAVNHGYRTLIAADACSAANDETHKAALDTFTLLGEIVTTQDVEAAFSR</sequence>
<dbReference type="Pfam" id="PF00857">
    <property type="entry name" value="Isochorismatase"/>
    <property type="match status" value="1"/>
</dbReference>
<name>A0A101T0J8_9ACTN</name>
<dbReference type="Gene3D" id="3.40.50.850">
    <property type="entry name" value="Isochorismatase-like"/>
    <property type="match status" value="1"/>
</dbReference>
<protein>
    <recommendedName>
        <fullName evidence="2">Isochorismatase-like domain-containing protein</fullName>
    </recommendedName>
</protein>
<evidence type="ECO:0000259" key="2">
    <source>
        <dbReference type="Pfam" id="PF00857"/>
    </source>
</evidence>
<comment type="caution">
    <text evidence="3">The sequence shown here is derived from an EMBL/GenBank/DDBJ whole genome shotgun (WGS) entry which is preliminary data.</text>
</comment>
<dbReference type="CDD" id="cd00431">
    <property type="entry name" value="cysteine_hydrolases"/>
    <property type="match status" value="1"/>
</dbReference>
<reference evidence="3 4" key="1">
    <citation type="submission" date="2015-10" db="EMBL/GenBank/DDBJ databases">
        <title>Draft genome sequence of Streptomyces griseoruber DSM 40281, type strain for the species Streptomyces griseoruber.</title>
        <authorList>
            <person name="Ruckert C."/>
            <person name="Winkler A."/>
            <person name="Kalinowski J."/>
            <person name="Kampfer P."/>
            <person name="Glaeser S."/>
        </authorList>
    </citation>
    <scope>NUCLEOTIDE SEQUENCE [LARGE SCALE GENOMIC DNA]</scope>
    <source>
        <strain evidence="3 4">DSM 40281</strain>
    </source>
</reference>
<feature type="domain" description="Isochorismatase-like" evidence="2">
    <location>
        <begin position="9"/>
        <end position="192"/>
    </location>
</feature>
<organism evidence="3 4">
    <name type="scientific">Streptomyces griseoruber</name>
    <dbReference type="NCBI Taxonomy" id="1943"/>
    <lineage>
        <taxon>Bacteria</taxon>
        <taxon>Bacillati</taxon>
        <taxon>Actinomycetota</taxon>
        <taxon>Actinomycetes</taxon>
        <taxon>Kitasatosporales</taxon>
        <taxon>Streptomycetaceae</taxon>
        <taxon>Streptomyces</taxon>
    </lineage>
</organism>
<proteinExistence type="predicted"/>
<keyword evidence="1" id="KW-0378">Hydrolase</keyword>
<keyword evidence="4" id="KW-1185">Reference proteome</keyword>
<dbReference type="RefSeq" id="WP_055631680.1">
    <property type="nucleotide sequence ID" value="NZ_JBIRRP010000020.1"/>
</dbReference>